<comment type="caution">
    <text evidence="2">The sequence shown here is derived from an EMBL/GenBank/DDBJ whole genome shotgun (WGS) entry which is preliminary data.</text>
</comment>
<dbReference type="GO" id="GO:2000134">
    <property type="term" value="P:negative regulation of G1/S transition of mitotic cell cycle"/>
    <property type="evidence" value="ECO:0007669"/>
    <property type="project" value="TreeGrafter"/>
</dbReference>
<dbReference type="SUPFAM" id="SSF47954">
    <property type="entry name" value="Cyclin-like"/>
    <property type="match status" value="1"/>
</dbReference>
<dbReference type="Gene3D" id="1.10.472.10">
    <property type="entry name" value="Cyclin-like"/>
    <property type="match status" value="1"/>
</dbReference>
<evidence type="ECO:0000313" key="3">
    <source>
        <dbReference type="Proteomes" id="UP001356427"/>
    </source>
</evidence>
<dbReference type="GO" id="GO:0000977">
    <property type="term" value="F:RNA polymerase II transcription regulatory region sequence-specific DNA binding"/>
    <property type="evidence" value="ECO:0007669"/>
    <property type="project" value="TreeGrafter"/>
</dbReference>
<name>A0AAN8MA17_9TELE</name>
<reference evidence="2 3" key="1">
    <citation type="submission" date="2021-04" db="EMBL/GenBank/DDBJ databases">
        <authorList>
            <person name="De Guttry C."/>
            <person name="Zahm M."/>
            <person name="Klopp C."/>
            <person name="Cabau C."/>
            <person name="Louis A."/>
            <person name="Berthelot C."/>
            <person name="Parey E."/>
            <person name="Roest Crollius H."/>
            <person name="Montfort J."/>
            <person name="Robinson-Rechavi M."/>
            <person name="Bucao C."/>
            <person name="Bouchez O."/>
            <person name="Gislard M."/>
            <person name="Lluch J."/>
            <person name="Milhes M."/>
            <person name="Lampietro C."/>
            <person name="Lopez Roques C."/>
            <person name="Donnadieu C."/>
            <person name="Braasch I."/>
            <person name="Desvignes T."/>
            <person name="Postlethwait J."/>
            <person name="Bobe J."/>
            <person name="Wedekind C."/>
            <person name="Guiguen Y."/>
        </authorList>
    </citation>
    <scope>NUCLEOTIDE SEQUENCE [LARGE SCALE GENOMIC DNA]</scope>
    <source>
        <strain evidence="2">Cs_M1</strain>
        <tissue evidence="2">Blood</tissue>
    </source>
</reference>
<dbReference type="GO" id="GO:0000785">
    <property type="term" value="C:chromatin"/>
    <property type="evidence" value="ECO:0007669"/>
    <property type="project" value="TreeGrafter"/>
</dbReference>
<dbReference type="GO" id="GO:0031175">
    <property type="term" value="P:neuron projection development"/>
    <property type="evidence" value="ECO:0007669"/>
    <property type="project" value="TreeGrafter"/>
</dbReference>
<dbReference type="GO" id="GO:0035189">
    <property type="term" value="C:Rb-E2F complex"/>
    <property type="evidence" value="ECO:0007669"/>
    <property type="project" value="TreeGrafter"/>
</dbReference>
<accession>A0AAN8MA17</accession>
<dbReference type="Proteomes" id="UP001356427">
    <property type="component" value="Unassembled WGS sequence"/>
</dbReference>
<evidence type="ECO:0000259" key="1">
    <source>
        <dbReference type="Pfam" id="PF01858"/>
    </source>
</evidence>
<dbReference type="InterPro" id="IPR028309">
    <property type="entry name" value="RB_fam"/>
</dbReference>
<feature type="domain" description="Retinoblastoma-associated protein A-box" evidence="1">
    <location>
        <begin position="25"/>
        <end position="78"/>
    </location>
</feature>
<proteinExistence type="predicted"/>
<protein>
    <recommendedName>
        <fullName evidence="1">Retinoblastoma-associated protein A-box domain-containing protein</fullName>
    </recommendedName>
</protein>
<dbReference type="InterPro" id="IPR036915">
    <property type="entry name" value="Cyclin-like_sf"/>
</dbReference>
<dbReference type="PANTHER" id="PTHR13742:SF36">
    <property type="entry name" value="RETINOBLASTOMA-ASSOCIATED PROTEIN"/>
    <property type="match status" value="1"/>
</dbReference>
<dbReference type="PANTHER" id="PTHR13742">
    <property type="entry name" value="RETINOBLASTOMA-ASSOCIATED PROTEIN RB -RELATED"/>
    <property type="match status" value="1"/>
</dbReference>
<organism evidence="2 3">
    <name type="scientific">Coregonus suidteri</name>
    <dbReference type="NCBI Taxonomy" id="861788"/>
    <lineage>
        <taxon>Eukaryota</taxon>
        <taxon>Metazoa</taxon>
        <taxon>Chordata</taxon>
        <taxon>Craniata</taxon>
        <taxon>Vertebrata</taxon>
        <taxon>Euteleostomi</taxon>
        <taxon>Actinopterygii</taxon>
        <taxon>Neopterygii</taxon>
        <taxon>Teleostei</taxon>
        <taxon>Protacanthopterygii</taxon>
        <taxon>Salmoniformes</taxon>
        <taxon>Salmonidae</taxon>
        <taxon>Coregoninae</taxon>
        <taxon>Coregonus</taxon>
    </lineage>
</organism>
<dbReference type="EMBL" id="JAGTTL010000005">
    <property type="protein sequence ID" value="KAK6322302.1"/>
    <property type="molecule type" value="Genomic_DNA"/>
</dbReference>
<evidence type="ECO:0000313" key="2">
    <source>
        <dbReference type="EMBL" id="KAK6322302.1"/>
    </source>
</evidence>
<dbReference type="AlphaFoldDB" id="A0AAN8MA17"/>
<keyword evidence="3" id="KW-1185">Reference proteome</keyword>
<dbReference type="InterPro" id="IPR002720">
    <property type="entry name" value="RB_A"/>
</dbReference>
<dbReference type="Pfam" id="PF01858">
    <property type="entry name" value="RB_A"/>
    <property type="match status" value="1"/>
</dbReference>
<dbReference type="GO" id="GO:0048667">
    <property type="term" value="P:cell morphogenesis involved in neuron differentiation"/>
    <property type="evidence" value="ECO:0007669"/>
    <property type="project" value="TreeGrafter"/>
</dbReference>
<dbReference type="GO" id="GO:0006357">
    <property type="term" value="P:regulation of transcription by RNA polymerase II"/>
    <property type="evidence" value="ECO:0007669"/>
    <property type="project" value="InterPro"/>
</dbReference>
<gene>
    <name evidence="2" type="ORF">J4Q44_G00070940</name>
</gene>
<sequence>MATYGGSSFKNSGYSNGGSVPVEMDLCFPWILDVFQLTAFDFYKVIERFIKAEPSLSKDIVKHLERCEHLIMETIVWRGLH</sequence>